<evidence type="ECO:0000313" key="13">
    <source>
        <dbReference type="EMBL" id="AKH42505.1"/>
    </source>
</evidence>
<keyword evidence="3" id="KW-0813">Transport</keyword>
<dbReference type="RefSeq" id="WP_046903306.1">
    <property type="nucleotide sequence ID" value="NZ_CP011452.2"/>
</dbReference>
<evidence type="ECO:0000259" key="11">
    <source>
        <dbReference type="Pfam" id="PF01545"/>
    </source>
</evidence>
<feature type="region of interest" description="Disordered" evidence="9">
    <location>
        <begin position="1"/>
        <end position="20"/>
    </location>
</feature>
<evidence type="ECO:0000256" key="7">
    <source>
        <dbReference type="ARBA" id="ARBA00023065"/>
    </source>
</evidence>
<comment type="similarity">
    <text evidence="2">Belongs to the cation diffusion facilitator (CDF) transporter (TC 2.A.4) family. SLC30A subfamily.</text>
</comment>
<reference evidence="13" key="1">
    <citation type="submission" date="2015-05" db="EMBL/GenBank/DDBJ databases">
        <title>The complete genome of Altererythrobacter atlanticus strain 26DY36.</title>
        <authorList>
            <person name="Wu Y.-H."/>
            <person name="Cheng H."/>
            <person name="Wu X.-W."/>
        </authorList>
    </citation>
    <scope>NUCLEOTIDE SEQUENCE [LARGE SCALE GENOMIC DNA]</scope>
    <source>
        <strain evidence="13">26DY36</strain>
    </source>
</reference>
<dbReference type="InterPro" id="IPR036837">
    <property type="entry name" value="Cation_efflux_CTD_sf"/>
</dbReference>
<feature type="transmembrane region" description="Helical" evidence="10">
    <location>
        <begin position="29"/>
        <end position="47"/>
    </location>
</feature>
<keyword evidence="5" id="KW-0864">Zinc transport</keyword>
<protein>
    <submittedName>
        <fullName evidence="13">Cadmium, cobalt and zinc/H(+)-K(+) antiporter</fullName>
    </submittedName>
</protein>
<dbReference type="KEGG" id="aay:WYH_01465"/>
<evidence type="ECO:0000256" key="2">
    <source>
        <dbReference type="ARBA" id="ARBA00008873"/>
    </source>
</evidence>
<evidence type="ECO:0000256" key="10">
    <source>
        <dbReference type="SAM" id="Phobius"/>
    </source>
</evidence>
<name>A0A0F7KUN9_9SPHN</name>
<dbReference type="Gene3D" id="1.20.1510.10">
    <property type="entry name" value="Cation efflux protein transmembrane domain"/>
    <property type="match status" value="1"/>
</dbReference>
<dbReference type="PANTHER" id="PTHR11562">
    <property type="entry name" value="CATION EFFLUX PROTEIN/ ZINC TRANSPORTER"/>
    <property type="match status" value="1"/>
</dbReference>
<comment type="subcellular location">
    <subcellularLocation>
        <location evidence="1">Membrane</location>
        <topology evidence="1">Multi-pass membrane protein</topology>
    </subcellularLocation>
</comment>
<evidence type="ECO:0000256" key="6">
    <source>
        <dbReference type="ARBA" id="ARBA00022989"/>
    </source>
</evidence>
<evidence type="ECO:0000256" key="8">
    <source>
        <dbReference type="ARBA" id="ARBA00023136"/>
    </source>
</evidence>
<dbReference type="GO" id="GO:0005886">
    <property type="term" value="C:plasma membrane"/>
    <property type="evidence" value="ECO:0007669"/>
    <property type="project" value="TreeGrafter"/>
</dbReference>
<dbReference type="Pfam" id="PF01545">
    <property type="entry name" value="Cation_efflux"/>
    <property type="match status" value="1"/>
</dbReference>
<keyword evidence="6 10" id="KW-1133">Transmembrane helix</keyword>
<dbReference type="InterPro" id="IPR002524">
    <property type="entry name" value="Cation_efflux"/>
</dbReference>
<evidence type="ECO:0000256" key="3">
    <source>
        <dbReference type="ARBA" id="ARBA00022448"/>
    </source>
</evidence>
<dbReference type="NCBIfam" id="TIGR01297">
    <property type="entry name" value="CDF"/>
    <property type="match status" value="1"/>
</dbReference>
<feature type="transmembrane region" description="Helical" evidence="10">
    <location>
        <begin position="128"/>
        <end position="152"/>
    </location>
</feature>
<dbReference type="PATRIC" id="fig|1267766.3.peg.1475"/>
<keyword evidence="4 10" id="KW-0812">Transmembrane</keyword>
<evidence type="ECO:0000256" key="4">
    <source>
        <dbReference type="ARBA" id="ARBA00022692"/>
    </source>
</evidence>
<dbReference type="PANTHER" id="PTHR11562:SF17">
    <property type="entry name" value="RE54080P-RELATED"/>
    <property type="match status" value="1"/>
</dbReference>
<dbReference type="GO" id="GO:0005385">
    <property type="term" value="F:zinc ion transmembrane transporter activity"/>
    <property type="evidence" value="ECO:0007669"/>
    <property type="project" value="TreeGrafter"/>
</dbReference>
<keyword evidence="14" id="KW-1185">Reference proteome</keyword>
<evidence type="ECO:0000259" key="12">
    <source>
        <dbReference type="Pfam" id="PF16916"/>
    </source>
</evidence>
<feature type="domain" description="Cation efflux protein cytoplasmic" evidence="12">
    <location>
        <begin position="225"/>
        <end position="299"/>
    </location>
</feature>
<feature type="transmembrane region" description="Helical" evidence="10">
    <location>
        <begin position="192"/>
        <end position="213"/>
    </location>
</feature>
<evidence type="ECO:0000313" key="14">
    <source>
        <dbReference type="Proteomes" id="UP000034392"/>
    </source>
</evidence>
<dbReference type="SUPFAM" id="SSF160240">
    <property type="entry name" value="Cation efflux protein cytoplasmic domain-like"/>
    <property type="match status" value="1"/>
</dbReference>
<sequence length="310" mass="32387">MGAAHSHSHGHSHGHSAGHSHAPASYGRAFAIGIVLNSVFVVVEAGYGFISGSMALVADAGHNLSDVLSLVIAWAASIMAAKPANARFTYGYKASSILAALANAGLLMVALGAILFETIHRFYDPAPVQGMTMIVVAGIGIVINTATALLFVGGRKSDINIRGAFLHMAADALVSLGVVVAGLLILLTGRLWIDPVTSLLIVLVIGWGTWGLLKDSVKMGLLAVPDDIDEGEVRGFLSQLDGVQAVHDLHIWPMSTTETALTAHLVMPGGHRGDAFLHEVAHGLEERFHIGHATIQVESGAQADHCIDCA</sequence>
<keyword evidence="8 10" id="KW-0472">Membrane</keyword>
<dbReference type="InterPro" id="IPR050681">
    <property type="entry name" value="CDF/SLC30A"/>
</dbReference>
<gene>
    <name evidence="13" type="primary">czcD_1</name>
    <name evidence="13" type="ORF">WYH_01465</name>
</gene>
<proteinExistence type="inferred from homology"/>
<dbReference type="STRING" id="1267766.WYH_01465"/>
<dbReference type="InterPro" id="IPR027469">
    <property type="entry name" value="Cation_efflux_TMD_sf"/>
</dbReference>
<organism evidence="13 14">
    <name type="scientific">Croceibacterium atlanticum</name>
    <dbReference type="NCBI Taxonomy" id="1267766"/>
    <lineage>
        <taxon>Bacteria</taxon>
        <taxon>Pseudomonadati</taxon>
        <taxon>Pseudomonadota</taxon>
        <taxon>Alphaproteobacteria</taxon>
        <taxon>Sphingomonadales</taxon>
        <taxon>Erythrobacteraceae</taxon>
        <taxon>Croceibacterium</taxon>
    </lineage>
</organism>
<dbReference type="Pfam" id="PF16916">
    <property type="entry name" value="ZT_dimer"/>
    <property type="match status" value="1"/>
</dbReference>
<feature type="transmembrane region" description="Helical" evidence="10">
    <location>
        <begin position="164"/>
        <end position="186"/>
    </location>
</feature>
<dbReference type="SUPFAM" id="SSF161111">
    <property type="entry name" value="Cation efflux protein transmembrane domain-like"/>
    <property type="match status" value="1"/>
</dbReference>
<dbReference type="Proteomes" id="UP000034392">
    <property type="component" value="Chromosome"/>
</dbReference>
<dbReference type="OrthoDB" id="9809646at2"/>
<evidence type="ECO:0000256" key="9">
    <source>
        <dbReference type="SAM" id="MobiDB-lite"/>
    </source>
</evidence>
<dbReference type="EMBL" id="CP011452">
    <property type="protein sequence ID" value="AKH42505.1"/>
    <property type="molecule type" value="Genomic_DNA"/>
</dbReference>
<feature type="domain" description="Cation efflux protein transmembrane" evidence="11">
    <location>
        <begin position="32"/>
        <end position="218"/>
    </location>
</feature>
<keyword evidence="5" id="KW-0862">Zinc</keyword>
<feature type="compositionally biased region" description="Basic residues" evidence="9">
    <location>
        <begin position="1"/>
        <end position="18"/>
    </location>
</feature>
<dbReference type="InterPro" id="IPR058533">
    <property type="entry name" value="Cation_efflux_TM"/>
</dbReference>
<dbReference type="InterPro" id="IPR027470">
    <property type="entry name" value="Cation_efflux_CTD"/>
</dbReference>
<evidence type="ECO:0000256" key="1">
    <source>
        <dbReference type="ARBA" id="ARBA00004141"/>
    </source>
</evidence>
<accession>A0A0F7KUN9</accession>
<evidence type="ECO:0000256" key="5">
    <source>
        <dbReference type="ARBA" id="ARBA00022906"/>
    </source>
</evidence>
<dbReference type="AlphaFoldDB" id="A0A0F7KUN9"/>
<keyword evidence="7" id="KW-0406">Ion transport</keyword>
<feature type="transmembrane region" description="Helical" evidence="10">
    <location>
        <begin position="97"/>
        <end position="116"/>
    </location>
</feature>